<evidence type="ECO:0000313" key="2">
    <source>
        <dbReference type="EMBL" id="ETX26652.1"/>
    </source>
</evidence>
<organism evidence="2 3">
    <name type="scientific">Roseivivax isoporae LMG 25204</name>
    <dbReference type="NCBI Taxonomy" id="1449351"/>
    <lineage>
        <taxon>Bacteria</taxon>
        <taxon>Pseudomonadati</taxon>
        <taxon>Pseudomonadota</taxon>
        <taxon>Alphaproteobacteria</taxon>
        <taxon>Rhodobacterales</taxon>
        <taxon>Roseobacteraceae</taxon>
        <taxon>Roseivivax</taxon>
    </lineage>
</organism>
<proteinExistence type="predicted"/>
<dbReference type="RefSeq" id="WP_043775178.1">
    <property type="nucleotide sequence ID" value="NZ_JAME01000068.1"/>
</dbReference>
<reference evidence="2 3" key="1">
    <citation type="submission" date="2014-01" db="EMBL/GenBank/DDBJ databases">
        <title>Roseivivax isoporae LMG 25204 Genome Sequencing.</title>
        <authorList>
            <person name="Lai Q."/>
            <person name="Li G."/>
            <person name="Shao Z."/>
        </authorList>
    </citation>
    <scope>NUCLEOTIDE SEQUENCE [LARGE SCALE GENOMIC DNA]</scope>
    <source>
        <strain evidence="2 3">LMG 25204</strain>
    </source>
</reference>
<dbReference type="AlphaFoldDB" id="X7F174"/>
<protein>
    <recommendedName>
        <fullName evidence="4">Tetratricopeptide repeat-like domain-containing protein</fullName>
    </recommendedName>
</protein>
<dbReference type="EMBL" id="JAME01000068">
    <property type="protein sequence ID" value="ETX26652.1"/>
    <property type="molecule type" value="Genomic_DNA"/>
</dbReference>
<dbReference type="eggNOG" id="COG4649">
    <property type="taxonomic scope" value="Bacteria"/>
</dbReference>
<evidence type="ECO:0000256" key="1">
    <source>
        <dbReference type="SAM" id="Phobius"/>
    </source>
</evidence>
<keyword evidence="1" id="KW-1133">Transmembrane helix</keyword>
<evidence type="ECO:0008006" key="4">
    <source>
        <dbReference type="Google" id="ProtNLM"/>
    </source>
</evidence>
<keyword evidence="3" id="KW-1185">Reference proteome</keyword>
<feature type="transmembrane region" description="Helical" evidence="1">
    <location>
        <begin position="27"/>
        <end position="44"/>
    </location>
</feature>
<dbReference type="Proteomes" id="UP000023430">
    <property type="component" value="Unassembled WGS sequence"/>
</dbReference>
<sequence length="217" mass="22679">MSNPDSFIDEVTEEVRRDRLYGYLRRYGWIAVLLVLLIVGGAAWREYRAAQEAAQAQAFGTALLQALDAETPEARIAALEAVEAPNPGGAAVRAMLAAGAGEEGAADADPARLSEVATSGASDIYRRIASFKALVAGADTMSAEERRIGFEALAEPGNPLRLLAEEQLALLDIQAGETDAALARLEAIAADAEATQGLRQRTSRLIVALGGDSGGAS</sequence>
<evidence type="ECO:0000313" key="3">
    <source>
        <dbReference type="Proteomes" id="UP000023430"/>
    </source>
</evidence>
<dbReference type="STRING" id="1449351.RISW2_20860"/>
<keyword evidence="1" id="KW-0472">Membrane</keyword>
<keyword evidence="1" id="KW-0812">Transmembrane</keyword>
<gene>
    <name evidence="2" type="ORF">RISW2_20860</name>
</gene>
<accession>X7F174</accession>
<dbReference type="OrthoDB" id="7173339at2"/>
<comment type="caution">
    <text evidence="2">The sequence shown here is derived from an EMBL/GenBank/DDBJ whole genome shotgun (WGS) entry which is preliminary data.</text>
</comment>
<dbReference type="PATRIC" id="fig|1449351.3.peg.4442"/>
<name>X7F174_9RHOB</name>